<dbReference type="PROSITE" id="PS51782">
    <property type="entry name" value="LYSM"/>
    <property type="match status" value="1"/>
</dbReference>
<dbReference type="PANTHER" id="PTHR34997">
    <property type="entry name" value="AM15"/>
    <property type="match status" value="1"/>
</dbReference>
<feature type="region of interest" description="Disordered" evidence="3">
    <location>
        <begin position="245"/>
        <end position="264"/>
    </location>
</feature>
<evidence type="ECO:0000259" key="4">
    <source>
        <dbReference type="PROSITE" id="PS51782"/>
    </source>
</evidence>
<proteinExistence type="predicted"/>
<dbReference type="PANTHER" id="PTHR34997:SF18">
    <property type="entry name" value="LYSM DOMAIN-CONTAINING PROTEIN"/>
    <property type="match status" value="1"/>
</dbReference>
<evidence type="ECO:0000313" key="6">
    <source>
        <dbReference type="Proteomes" id="UP000019487"/>
    </source>
</evidence>
<comment type="caution">
    <text evidence="5">The sequence shown here is derived from an EMBL/GenBank/DDBJ whole genome shotgun (WGS) entry which is preliminary data.</text>
</comment>
<dbReference type="OrthoDB" id="5985073at2759"/>
<evidence type="ECO:0000256" key="1">
    <source>
        <dbReference type="ARBA" id="ARBA00022669"/>
    </source>
</evidence>
<dbReference type="CDD" id="cd00118">
    <property type="entry name" value="LysM"/>
    <property type="match status" value="1"/>
</dbReference>
<dbReference type="InterPro" id="IPR036779">
    <property type="entry name" value="LysM_dom_sf"/>
</dbReference>
<evidence type="ECO:0000313" key="5">
    <source>
        <dbReference type="EMBL" id="ESZ97204.1"/>
    </source>
</evidence>
<dbReference type="GO" id="GO:0008061">
    <property type="term" value="F:chitin binding"/>
    <property type="evidence" value="ECO:0007669"/>
    <property type="project" value="UniProtKB-KW"/>
</dbReference>
<dbReference type="AlphaFoldDB" id="W9CRI4"/>
<name>W9CRI4_SCLBF</name>
<keyword evidence="2" id="KW-0843">Virulence</keyword>
<sequence>MLELMQADAYIDVYDDNWVTTYQYVADACNLTVADFNATASALNVTGVISTSNCVSGITYTAVEGDTCDSIALTKGVSAATMYYINSNIHNCYSTVQENDTCTSIAVNAGLLTAKVISYNSHITWNCSNLHSTDPYWGSTLCVSTPGGTYTGQALNTTATSDVAVSAPAGSTMALKSTTDCGEWYANDGSSNLTCAQICLSHGIAINLFTGANRSLNKTTCDDDLVLGDVYYVDLLTGWDWTVTTSSSSNSTTSTAPSTASIVTAPGPTQTGITSACAEYYVTIDGDTCPSVGTSYDITSAQFYGVGRNLPERYFLFRQANSGGLVVESGDWK</sequence>
<gene>
    <name evidence="5" type="ORF">SBOR_2398</name>
</gene>
<keyword evidence="1" id="KW-0147">Chitin-binding</keyword>
<dbReference type="HOGENOM" id="CLU_834606_0_0_1"/>
<feature type="domain" description="LysM" evidence="4">
    <location>
        <begin position="92"/>
        <end position="138"/>
    </location>
</feature>
<dbReference type="Proteomes" id="UP000019487">
    <property type="component" value="Unassembled WGS sequence"/>
</dbReference>
<keyword evidence="6" id="KW-1185">Reference proteome</keyword>
<reference evidence="5 6" key="1">
    <citation type="journal article" date="2014" name="Genome Announc.">
        <title>Draft genome sequence of Sclerotinia borealis, a psychrophilic plant pathogenic fungus.</title>
        <authorList>
            <person name="Mardanov A.V."/>
            <person name="Beletsky A.V."/>
            <person name="Kadnikov V.V."/>
            <person name="Ignatov A.N."/>
            <person name="Ravin N.V."/>
        </authorList>
    </citation>
    <scope>NUCLEOTIDE SEQUENCE [LARGE SCALE GENOMIC DNA]</scope>
    <source>
        <strain evidence="6">F-4157</strain>
    </source>
</reference>
<organism evidence="5 6">
    <name type="scientific">Sclerotinia borealis (strain F-4128)</name>
    <dbReference type="NCBI Taxonomy" id="1432307"/>
    <lineage>
        <taxon>Eukaryota</taxon>
        <taxon>Fungi</taxon>
        <taxon>Dikarya</taxon>
        <taxon>Ascomycota</taxon>
        <taxon>Pezizomycotina</taxon>
        <taxon>Leotiomycetes</taxon>
        <taxon>Helotiales</taxon>
        <taxon>Sclerotiniaceae</taxon>
        <taxon>Sclerotinia</taxon>
    </lineage>
</organism>
<dbReference type="InterPro" id="IPR018392">
    <property type="entry name" value="LysM"/>
</dbReference>
<dbReference type="Pfam" id="PF01476">
    <property type="entry name" value="LysM"/>
    <property type="match status" value="2"/>
</dbReference>
<protein>
    <recommendedName>
        <fullName evidence="4">LysM domain-containing protein</fullName>
    </recommendedName>
</protein>
<dbReference type="EMBL" id="AYSA01000097">
    <property type="protein sequence ID" value="ESZ97204.1"/>
    <property type="molecule type" value="Genomic_DNA"/>
</dbReference>
<dbReference type="InterPro" id="IPR052210">
    <property type="entry name" value="LysM1-like"/>
</dbReference>
<accession>W9CRI4</accession>
<dbReference type="STRING" id="1432307.W9CRI4"/>
<evidence type="ECO:0000256" key="2">
    <source>
        <dbReference type="ARBA" id="ARBA00023026"/>
    </source>
</evidence>
<dbReference type="Gene3D" id="3.10.350.10">
    <property type="entry name" value="LysM domain"/>
    <property type="match status" value="2"/>
</dbReference>
<evidence type="ECO:0000256" key="3">
    <source>
        <dbReference type="SAM" id="MobiDB-lite"/>
    </source>
</evidence>